<organism evidence="1 2">
    <name type="scientific">Stylophora pistillata</name>
    <name type="common">Smooth cauliflower coral</name>
    <dbReference type="NCBI Taxonomy" id="50429"/>
    <lineage>
        <taxon>Eukaryota</taxon>
        <taxon>Metazoa</taxon>
        <taxon>Cnidaria</taxon>
        <taxon>Anthozoa</taxon>
        <taxon>Hexacorallia</taxon>
        <taxon>Scleractinia</taxon>
        <taxon>Astrocoeniina</taxon>
        <taxon>Pocilloporidae</taxon>
        <taxon>Stylophora</taxon>
    </lineage>
</organism>
<evidence type="ECO:0000313" key="2">
    <source>
        <dbReference type="Proteomes" id="UP000225706"/>
    </source>
</evidence>
<protein>
    <submittedName>
        <fullName evidence="1">Uncharacterized protein</fullName>
    </submittedName>
</protein>
<name>A0A2B4S4A1_STYPI</name>
<proteinExistence type="predicted"/>
<reference evidence="2" key="1">
    <citation type="journal article" date="2017" name="bioRxiv">
        <title>Comparative analysis of the genomes of Stylophora pistillata and Acropora digitifera provides evidence for extensive differences between species of corals.</title>
        <authorList>
            <person name="Voolstra C.R."/>
            <person name="Li Y."/>
            <person name="Liew Y.J."/>
            <person name="Baumgarten S."/>
            <person name="Zoccola D."/>
            <person name="Flot J.-F."/>
            <person name="Tambutte S."/>
            <person name="Allemand D."/>
            <person name="Aranda M."/>
        </authorList>
    </citation>
    <scope>NUCLEOTIDE SEQUENCE [LARGE SCALE GENOMIC DNA]</scope>
</reference>
<comment type="caution">
    <text evidence="1">The sequence shown here is derived from an EMBL/GenBank/DDBJ whole genome shotgun (WGS) entry which is preliminary data.</text>
</comment>
<dbReference type="OrthoDB" id="192748at2759"/>
<evidence type="ECO:0000313" key="1">
    <source>
        <dbReference type="EMBL" id="PFX25524.1"/>
    </source>
</evidence>
<keyword evidence="2" id="KW-1185">Reference proteome</keyword>
<sequence length="133" mass="15402">MRKRSIQFKMADKLEEKITRIRKERSFPEIPGVPNRSELMKPLIFPNSQRGFKIFTYLATLGAGLYCVFIPEYDGDHCFVPIREWVQKQKGKFLKIRPEDEEYVKQRTAEMAEKVAMAAKQTAGETGEKIGKS</sequence>
<dbReference type="Proteomes" id="UP000225706">
    <property type="component" value="Unassembled WGS sequence"/>
</dbReference>
<dbReference type="AlphaFoldDB" id="A0A2B4S4A1"/>
<accession>A0A2B4S4A1</accession>
<gene>
    <name evidence="1" type="ORF">AWC38_SpisGene9827</name>
</gene>
<dbReference type="EMBL" id="LSMT01000149">
    <property type="protein sequence ID" value="PFX25524.1"/>
    <property type="molecule type" value="Genomic_DNA"/>
</dbReference>